<evidence type="ECO:0000259" key="3">
    <source>
        <dbReference type="Pfam" id="PF13439"/>
    </source>
</evidence>
<evidence type="ECO:0000313" key="5">
    <source>
        <dbReference type="Proteomes" id="UP000178723"/>
    </source>
</evidence>
<keyword evidence="1" id="KW-0808">Transferase</keyword>
<dbReference type="PANTHER" id="PTHR46401">
    <property type="entry name" value="GLYCOSYLTRANSFERASE WBBK-RELATED"/>
    <property type="match status" value="1"/>
</dbReference>
<dbReference type="Gene3D" id="3.40.50.2000">
    <property type="entry name" value="Glycogen Phosphorylase B"/>
    <property type="match status" value="3"/>
</dbReference>
<dbReference type="Proteomes" id="UP000178723">
    <property type="component" value="Unassembled WGS sequence"/>
</dbReference>
<evidence type="ECO:0008006" key="6">
    <source>
        <dbReference type="Google" id="ProtNLM"/>
    </source>
</evidence>
<dbReference type="STRING" id="1802407.A3I40_04190"/>
<feature type="domain" description="Glycosyl transferase family 1" evidence="2">
    <location>
        <begin position="283"/>
        <end position="409"/>
    </location>
</feature>
<dbReference type="EMBL" id="MGEP01000040">
    <property type="protein sequence ID" value="OGL86898.1"/>
    <property type="molecule type" value="Genomic_DNA"/>
</dbReference>
<reference evidence="4 5" key="1">
    <citation type="journal article" date="2016" name="Nat. Commun.">
        <title>Thousands of microbial genomes shed light on interconnected biogeochemical processes in an aquifer system.</title>
        <authorList>
            <person name="Anantharaman K."/>
            <person name="Brown C.T."/>
            <person name="Hug L.A."/>
            <person name="Sharon I."/>
            <person name="Castelle C.J."/>
            <person name="Probst A.J."/>
            <person name="Thomas B.C."/>
            <person name="Singh A."/>
            <person name="Wilkins M.J."/>
            <person name="Karaoz U."/>
            <person name="Brodie E.L."/>
            <person name="Williams K.H."/>
            <person name="Hubbard S.S."/>
            <person name="Banfield J.F."/>
        </authorList>
    </citation>
    <scope>NUCLEOTIDE SEQUENCE [LARGE SCALE GENOMIC DNA]</scope>
</reference>
<dbReference type="Pfam" id="PF13439">
    <property type="entry name" value="Glyco_transf_4"/>
    <property type="match status" value="1"/>
</dbReference>
<organism evidence="4 5">
    <name type="scientific">Candidatus Uhrbacteria bacterium RIFCSPLOWO2_02_FULL_48_12</name>
    <dbReference type="NCBI Taxonomy" id="1802407"/>
    <lineage>
        <taxon>Bacteria</taxon>
        <taxon>Candidatus Uhriibacteriota</taxon>
    </lineage>
</organism>
<comment type="caution">
    <text evidence="4">The sequence shown here is derived from an EMBL/GenBank/DDBJ whole genome shotgun (WGS) entry which is preliminary data.</text>
</comment>
<feature type="domain" description="Glycosyltransferase subfamily 4-like N-terminal" evidence="3">
    <location>
        <begin position="68"/>
        <end position="171"/>
    </location>
</feature>
<sequence length="433" mass="49427">MIIGIDASRANKEHKTGTEWYSYLLIQHLKIVIPPNVTVRLYSREPLQGELAVLPANWEERTLSWPFKYLWTLLRLSWEMFFSPPDLLFIPAHGLPLVLPKRTVATIHDIGFERFPELYRRRALWYHRFVVRRALKRSSAIITISEWTKKELASCFKNIKIPIVVIPLAHDERRYHSHISLSDQQEAQKRYNIKPPYFFFIGRLEKKKNIGRLIKAFVFFLDRASAPSTFDQNYHTIEYDSFGRIDRNGEAPRLYPPEADGLHRDWGAKPRTARLGRTGALGKKSNDEWSFVLVGPRGYGFAEANTLIKKYKLDDRVKILNWVPESDIPALMAGAAALVFPSLYEGFGIPILEAMATGTPVITSNQGATAEVADNAALLVNPFDVNAISQAMQSIAKDDNLRSQLRQSGFARVNAFSWSKTAQATWVELRAEL</sequence>
<protein>
    <recommendedName>
        <fullName evidence="6">Glycosyl transferase family 1 domain-containing protein</fullName>
    </recommendedName>
</protein>
<evidence type="ECO:0000256" key="1">
    <source>
        <dbReference type="ARBA" id="ARBA00022679"/>
    </source>
</evidence>
<name>A0A1F7V9W7_9BACT</name>
<dbReference type="CDD" id="cd03809">
    <property type="entry name" value="GT4_MtfB-like"/>
    <property type="match status" value="1"/>
</dbReference>
<dbReference type="AlphaFoldDB" id="A0A1F7V9W7"/>
<dbReference type="GO" id="GO:0009103">
    <property type="term" value="P:lipopolysaccharide biosynthetic process"/>
    <property type="evidence" value="ECO:0007669"/>
    <property type="project" value="TreeGrafter"/>
</dbReference>
<dbReference type="Pfam" id="PF00534">
    <property type="entry name" value="Glycos_transf_1"/>
    <property type="match status" value="1"/>
</dbReference>
<dbReference type="SUPFAM" id="SSF53756">
    <property type="entry name" value="UDP-Glycosyltransferase/glycogen phosphorylase"/>
    <property type="match status" value="1"/>
</dbReference>
<gene>
    <name evidence="4" type="ORF">A3I40_04190</name>
</gene>
<proteinExistence type="predicted"/>
<dbReference type="GO" id="GO:0016757">
    <property type="term" value="F:glycosyltransferase activity"/>
    <property type="evidence" value="ECO:0007669"/>
    <property type="project" value="InterPro"/>
</dbReference>
<accession>A0A1F7V9W7</accession>
<dbReference type="InterPro" id="IPR028098">
    <property type="entry name" value="Glyco_trans_4-like_N"/>
</dbReference>
<evidence type="ECO:0000313" key="4">
    <source>
        <dbReference type="EMBL" id="OGL86898.1"/>
    </source>
</evidence>
<dbReference type="InterPro" id="IPR001296">
    <property type="entry name" value="Glyco_trans_1"/>
</dbReference>
<evidence type="ECO:0000259" key="2">
    <source>
        <dbReference type="Pfam" id="PF00534"/>
    </source>
</evidence>
<dbReference type="PANTHER" id="PTHR46401:SF2">
    <property type="entry name" value="GLYCOSYLTRANSFERASE WBBK-RELATED"/>
    <property type="match status" value="1"/>
</dbReference>